<protein>
    <submittedName>
        <fullName evidence="1">Uncharacterized protein</fullName>
    </submittedName>
</protein>
<gene>
    <name evidence="1" type="ORF">CYNAS_LOCUS22362</name>
</gene>
<accession>A0AA36HHZ2</accession>
<sequence length="122" mass="13696">MIASRPAWRVFEYEDLHETTINDARRFAITLHIIWLSGLIDSGSFKPVSTKRVPLMYLFACEVSTAIISPAAGVTICWSRTAYSRSVFIGASSFELLTSWRAVARRLLLGVAYNPVLERNLS</sequence>
<dbReference type="Proteomes" id="UP001176961">
    <property type="component" value="Unassembled WGS sequence"/>
</dbReference>
<organism evidence="1 2">
    <name type="scientific">Cylicocyclus nassatus</name>
    <name type="common">Nematode worm</name>
    <dbReference type="NCBI Taxonomy" id="53992"/>
    <lineage>
        <taxon>Eukaryota</taxon>
        <taxon>Metazoa</taxon>
        <taxon>Ecdysozoa</taxon>
        <taxon>Nematoda</taxon>
        <taxon>Chromadorea</taxon>
        <taxon>Rhabditida</taxon>
        <taxon>Rhabditina</taxon>
        <taxon>Rhabditomorpha</taxon>
        <taxon>Strongyloidea</taxon>
        <taxon>Strongylidae</taxon>
        <taxon>Cylicocyclus</taxon>
    </lineage>
</organism>
<evidence type="ECO:0000313" key="1">
    <source>
        <dbReference type="EMBL" id="CAJ0610379.1"/>
    </source>
</evidence>
<proteinExistence type="predicted"/>
<dbReference type="AlphaFoldDB" id="A0AA36HHZ2"/>
<reference evidence="1" key="1">
    <citation type="submission" date="2023-07" db="EMBL/GenBank/DDBJ databases">
        <authorList>
            <consortium name="CYATHOMIX"/>
        </authorList>
    </citation>
    <scope>NUCLEOTIDE SEQUENCE</scope>
    <source>
        <strain evidence="1">N/A</strain>
    </source>
</reference>
<comment type="caution">
    <text evidence="1">The sequence shown here is derived from an EMBL/GenBank/DDBJ whole genome shotgun (WGS) entry which is preliminary data.</text>
</comment>
<dbReference type="EMBL" id="CATQJL010000326">
    <property type="protein sequence ID" value="CAJ0610379.1"/>
    <property type="molecule type" value="Genomic_DNA"/>
</dbReference>
<name>A0AA36HHZ2_CYLNA</name>
<evidence type="ECO:0000313" key="2">
    <source>
        <dbReference type="Proteomes" id="UP001176961"/>
    </source>
</evidence>
<keyword evidence="2" id="KW-1185">Reference proteome</keyword>